<evidence type="ECO:0000313" key="3">
    <source>
        <dbReference type="Proteomes" id="UP001597185"/>
    </source>
</evidence>
<evidence type="ECO:0008006" key="4">
    <source>
        <dbReference type="Google" id="ProtNLM"/>
    </source>
</evidence>
<protein>
    <recommendedName>
        <fullName evidence="4">DUF2098 domain-containing protein</fullName>
    </recommendedName>
</protein>
<reference evidence="2 3" key="1">
    <citation type="journal article" date="2019" name="Int. J. Syst. Evol. Microbiol.">
        <title>The Global Catalogue of Microorganisms (GCM) 10K type strain sequencing project: providing services to taxonomists for standard genome sequencing and annotation.</title>
        <authorList>
            <consortium name="The Broad Institute Genomics Platform"/>
            <consortium name="The Broad Institute Genome Sequencing Center for Infectious Disease"/>
            <person name="Wu L."/>
            <person name="Ma J."/>
        </authorList>
    </citation>
    <scope>NUCLEOTIDE SEQUENCE [LARGE SCALE GENOMIC DNA]</scope>
    <source>
        <strain evidence="2 3">CGMCC 1.12689</strain>
    </source>
</reference>
<dbReference type="RefSeq" id="WP_256397088.1">
    <property type="nucleotide sequence ID" value="NZ_JANHDL010000004.1"/>
</dbReference>
<feature type="region of interest" description="Disordered" evidence="1">
    <location>
        <begin position="1"/>
        <end position="39"/>
    </location>
</feature>
<dbReference type="Proteomes" id="UP001597185">
    <property type="component" value="Unassembled WGS sequence"/>
</dbReference>
<dbReference type="AlphaFoldDB" id="A0ABD6BY65"/>
<organism evidence="2 3">
    <name type="scientific">Halorubrum laminariae</name>
    <dbReference type="NCBI Taxonomy" id="1433523"/>
    <lineage>
        <taxon>Archaea</taxon>
        <taxon>Methanobacteriati</taxon>
        <taxon>Methanobacteriota</taxon>
        <taxon>Stenosarchaea group</taxon>
        <taxon>Halobacteria</taxon>
        <taxon>Halobacteriales</taxon>
        <taxon>Haloferacaceae</taxon>
        <taxon>Halorubrum</taxon>
    </lineage>
</organism>
<proteinExistence type="predicted"/>
<dbReference type="EMBL" id="JBHUDB010000002">
    <property type="protein sequence ID" value="MFD1570102.1"/>
    <property type="molecule type" value="Genomic_DNA"/>
</dbReference>
<evidence type="ECO:0000313" key="2">
    <source>
        <dbReference type="EMBL" id="MFD1570102.1"/>
    </source>
</evidence>
<name>A0ABD6BY65_9EURY</name>
<evidence type="ECO:0000256" key="1">
    <source>
        <dbReference type="SAM" id="MobiDB-lite"/>
    </source>
</evidence>
<keyword evidence="3" id="KW-1185">Reference proteome</keyword>
<gene>
    <name evidence="2" type="ORF">ACFR9T_05810</name>
</gene>
<sequence length="113" mass="13227">MTEAINPENLREAYDQTTIPKPGTPERKPHTESDDETEVAVNVGDVIERRNTRNGGTVADVRYVLEVYDHGLVVWILDDERYTYYPSEFLREDLSEYDLRVHEDPWGLREDDE</sequence>
<comment type="caution">
    <text evidence="2">The sequence shown here is derived from an EMBL/GenBank/DDBJ whole genome shotgun (WGS) entry which is preliminary data.</text>
</comment>
<accession>A0ABD6BY65</accession>